<protein>
    <submittedName>
        <fullName evidence="7">Zinc finger MIZ domain-containing protein 2 isoform X1</fullName>
    </submittedName>
</protein>
<keyword evidence="2 4" id="KW-0863">Zinc-finger</keyword>
<accession>A0A6J0C8B4</accession>
<keyword evidence="6" id="KW-1185">Reference proteome</keyword>
<dbReference type="CDD" id="cd16650">
    <property type="entry name" value="SP-RING_PIAS-like"/>
    <property type="match status" value="1"/>
</dbReference>
<dbReference type="Gene3D" id="3.30.40.10">
    <property type="entry name" value="Zinc/RING finger domain, C3HC4 (zinc finger)"/>
    <property type="match status" value="1"/>
</dbReference>
<dbReference type="Pfam" id="PF02891">
    <property type="entry name" value="zf-MIZ"/>
    <property type="match status" value="1"/>
</dbReference>
<keyword evidence="3" id="KW-0862">Zinc</keyword>
<evidence type="ECO:0000256" key="2">
    <source>
        <dbReference type="ARBA" id="ARBA00022771"/>
    </source>
</evidence>
<reference evidence="7" key="1">
    <citation type="submission" date="2025-08" db="UniProtKB">
        <authorList>
            <consortium name="RefSeq"/>
        </authorList>
    </citation>
    <scope>IDENTIFICATION</scope>
    <source>
        <tissue evidence="7">Thorax and Abdomen</tissue>
    </source>
</reference>
<organism evidence="7">
    <name type="scientific">Neodiprion lecontei</name>
    <name type="common">Redheaded pine sawfly</name>
    <dbReference type="NCBI Taxonomy" id="441921"/>
    <lineage>
        <taxon>Eukaryota</taxon>
        <taxon>Metazoa</taxon>
        <taxon>Ecdysozoa</taxon>
        <taxon>Arthropoda</taxon>
        <taxon>Hexapoda</taxon>
        <taxon>Insecta</taxon>
        <taxon>Pterygota</taxon>
        <taxon>Neoptera</taxon>
        <taxon>Endopterygota</taxon>
        <taxon>Hymenoptera</taxon>
        <taxon>Tenthredinoidea</taxon>
        <taxon>Diprionidae</taxon>
        <taxon>Diprioninae</taxon>
        <taxon>Neodiprion</taxon>
    </lineage>
</organism>
<dbReference type="GO" id="GO:0000785">
    <property type="term" value="C:chromatin"/>
    <property type="evidence" value="ECO:0007669"/>
    <property type="project" value="TreeGrafter"/>
</dbReference>
<dbReference type="RefSeq" id="XP_015522640.1">
    <property type="nucleotide sequence ID" value="XM_015667154.2"/>
</dbReference>
<evidence type="ECO:0000313" key="6">
    <source>
        <dbReference type="Proteomes" id="UP000829291"/>
    </source>
</evidence>
<evidence type="ECO:0000313" key="7">
    <source>
        <dbReference type="RefSeq" id="XP_015522640.1"/>
    </source>
</evidence>
<name>A0A6J0C8B4_NEOLC</name>
<dbReference type="GeneID" id="107226361"/>
<dbReference type="PANTHER" id="PTHR10782">
    <property type="entry name" value="ZINC FINGER MIZ DOMAIN-CONTAINING PROTEIN"/>
    <property type="match status" value="1"/>
</dbReference>
<dbReference type="PROSITE" id="PS51044">
    <property type="entry name" value="ZF_SP_RING"/>
    <property type="match status" value="1"/>
</dbReference>
<dbReference type="PANTHER" id="PTHR10782:SF4">
    <property type="entry name" value="TONALLI, ISOFORM E"/>
    <property type="match status" value="1"/>
</dbReference>
<keyword evidence="1" id="KW-0479">Metal-binding</keyword>
<evidence type="ECO:0000259" key="5">
    <source>
        <dbReference type="PROSITE" id="PS51044"/>
    </source>
</evidence>
<dbReference type="GO" id="GO:0008270">
    <property type="term" value="F:zinc ion binding"/>
    <property type="evidence" value="ECO:0007669"/>
    <property type="project" value="UniProtKB-KW"/>
</dbReference>
<dbReference type="InterPro" id="IPR004181">
    <property type="entry name" value="Znf_MIZ"/>
</dbReference>
<gene>
    <name evidence="7" type="primary">LOC107226361</name>
</gene>
<dbReference type="InParanoid" id="A0A6J0C8B4"/>
<evidence type="ECO:0000256" key="1">
    <source>
        <dbReference type="ARBA" id="ARBA00022723"/>
    </source>
</evidence>
<dbReference type="GO" id="GO:0016925">
    <property type="term" value="P:protein sumoylation"/>
    <property type="evidence" value="ECO:0007669"/>
    <property type="project" value="TreeGrafter"/>
</dbReference>
<evidence type="ECO:0000256" key="4">
    <source>
        <dbReference type="PROSITE-ProRule" id="PRU00452"/>
    </source>
</evidence>
<dbReference type="GO" id="GO:0061665">
    <property type="term" value="F:SUMO ligase activity"/>
    <property type="evidence" value="ECO:0007669"/>
    <property type="project" value="TreeGrafter"/>
</dbReference>
<evidence type="ECO:0000256" key="3">
    <source>
        <dbReference type="ARBA" id="ARBA00022833"/>
    </source>
</evidence>
<dbReference type="OrthoDB" id="27975at2759"/>
<sequence length="177" mass="20263">MFDQLSWKESIEKLLLEGIVSKEKSMARITKILSTNTPNNRIQSEINQDTLELEVMEVELPLKCPLSLTRITIPARGCNCEHIQCFDLQSYVMLNYKVKSWKCPICNKNAGLKDLSVDEYIFEILEITTSMSDVERVVIDLTARWKIKISKPNVIDLTSEGDKDCQIIHSIVNLSLE</sequence>
<dbReference type="AlphaFoldDB" id="A0A6J0C8B4"/>
<proteinExistence type="predicted"/>
<dbReference type="KEGG" id="nlo:107226361"/>
<dbReference type="Proteomes" id="UP000829291">
    <property type="component" value="Chromosome 1"/>
</dbReference>
<feature type="domain" description="SP-RING-type" evidence="5">
    <location>
        <begin position="49"/>
        <end position="130"/>
    </location>
</feature>
<dbReference type="InterPro" id="IPR013083">
    <property type="entry name" value="Znf_RING/FYVE/PHD"/>
</dbReference>